<feature type="chain" id="PRO_5046206588" description="Lipoprotein SmpA/OmlA domain-containing protein" evidence="1">
    <location>
        <begin position="22"/>
        <end position="167"/>
    </location>
</feature>
<proteinExistence type="predicted"/>
<gene>
    <name evidence="2" type="ORF">GT019_09490</name>
</gene>
<evidence type="ECO:0000313" key="3">
    <source>
        <dbReference type="Proteomes" id="UP000665561"/>
    </source>
</evidence>
<keyword evidence="3" id="KW-1185">Reference proteome</keyword>
<accession>A0ABW9XNA3</accession>
<evidence type="ECO:0000256" key="1">
    <source>
        <dbReference type="SAM" id="SignalP"/>
    </source>
</evidence>
<dbReference type="PROSITE" id="PS51257">
    <property type="entry name" value="PROKAR_LIPOPROTEIN"/>
    <property type="match status" value="1"/>
</dbReference>
<reference evidence="2 3" key="1">
    <citation type="submission" date="2020-01" db="EMBL/GenBank/DDBJ databases">
        <title>Paenibacillus soybeanensis sp. nov. isolated from the nodules of soybean (Glycine max(L.) Merr).</title>
        <authorList>
            <person name="Wang H."/>
        </authorList>
    </citation>
    <scope>NUCLEOTIDE SEQUENCE [LARGE SCALE GENOMIC DNA]</scope>
    <source>
        <strain evidence="2 3">T1</strain>
    </source>
</reference>
<dbReference type="Proteomes" id="UP000665561">
    <property type="component" value="Unassembled WGS sequence"/>
</dbReference>
<evidence type="ECO:0008006" key="4">
    <source>
        <dbReference type="Google" id="ProtNLM"/>
    </source>
</evidence>
<keyword evidence="1" id="KW-0732">Signal</keyword>
<dbReference type="RefSeq" id="WP_161742907.1">
    <property type="nucleotide sequence ID" value="NZ_JAAAMV010000004.1"/>
</dbReference>
<feature type="signal peptide" evidence="1">
    <location>
        <begin position="1"/>
        <end position="21"/>
    </location>
</feature>
<protein>
    <recommendedName>
        <fullName evidence="4">Lipoprotein SmpA/OmlA domain-containing protein</fullName>
    </recommendedName>
</protein>
<comment type="caution">
    <text evidence="2">The sequence shown here is derived from an EMBL/GenBank/DDBJ whole genome shotgun (WGS) entry which is preliminary data.</text>
</comment>
<dbReference type="EMBL" id="JAAAMV010000004">
    <property type="protein sequence ID" value="NBD24106.1"/>
    <property type="molecule type" value="Genomic_DNA"/>
</dbReference>
<organism evidence="2 3">
    <name type="scientific">Paenibacillus glycinis</name>
    <dbReference type="NCBI Taxonomy" id="2697035"/>
    <lineage>
        <taxon>Bacteria</taxon>
        <taxon>Bacillati</taxon>
        <taxon>Bacillota</taxon>
        <taxon>Bacilli</taxon>
        <taxon>Bacillales</taxon>
        <taxon>Paenibacillaceae</taxon>
        <taxon>Paenibacillus</taxon>
    </lineage>
</organism>
<name>A0ABW9XNA3_9BACL</name>
<evidence type="ECO:0000313" key="2">
    <source>
        <dbReference type="EMBL" id="NBD24106.1"/>
    </source>
</evidence>
<sequence>MRLRKTMLALACAVVFACLLAGCGKSETPLTYADKVDSTDLSAEHGQVALGIGEEELVKQLGKPIRTLNDGGRSFLFMYEEYQYTSVDNTVVGYSLGPKSATAKGLKLGAVKADVVKGYGEGYYERGGEGPSATIGYIDKTKRLALEFELKDGIVKAISLTSLSMYE</sequence>